<dbReference type="Gene3D" id="2.60.40.150">
    <property type="entry name" value="C2 domain"/>
    <property type="match status" value="1"/>
</dbReference>
<evidence type="ECO:0000256" key="8">
    <source>
        <dbReference type="ARBA" id="ARBA00022786"/>
    </source>
</evidence>
<keyword evidence="5" id="KW-0808">Transferase</keyword>
<keyword evidence="9" id="KW-1133">Transmembrane helix</keyword>
<evidence type="ECO:0000256" key="1">
    <source>
        <dbReference type="ARBA" id="ARBA00000885"/>
    </source>
</evidence>
<evidence type="ECO:0000259" key="15">
    <source>
        <dbReference type="PROSITE" id="PS50237"/>
    </source>
</evidence>
<feature type="domain" description="WW" evidence="14">
    <location>
        <begin position="464"/>
        <end position="497"/>
    </location>
</feature>
<feature type="region of interest" description="Disordered" evidence="12">
    <location>
        <begin position="579"/>
        <end position="603"/>
    </location>
</feature>
<dbReference type="PANTHER" id="PTHR11254">
    <property type="entry name" value="HECT DOMAIN UBIQUITIN-PROTEIN LIGASE"/>
    <property type="match status" value="1"/>
</dbReference>
<dbReference type="CDD" id="cd00201">
    <property type="entry name" value="WW"/>
    <property type="match status" value="3"/>
</dbReference>
<dbReference type="InterPro" id="IPR000008">
    <property type="entry name" value="C2_dom"/>
</dbReference>
<dbReference type="Gene3D" id="2.20.70.10">
    <property type="match status" value="2"/>
</dbReference>
<comment type="caution">
    <text evidence="16">The sequence shown here is derived from an EMBL/GenBank/DDBJ whole genome shotgun (WGS) entry which is preliminary data.</text>
</comment>
<protein>
    <recommendedName>
        <fullName evidence="4">HECT-type E3 ubiquitin transferase</fullName>
        <ecNumber evidence="4">2.3.2.26</ecNumber>
    </recommendedName>
</protein>
<comment type="pathway">
    <text evidence="3">Protein modification; protein ubiquitination.</text>
</comment>
<feature type="region of interest" description="Disordered" evidence="12">
    <location>
        <begin position="399"/>
        <end position="425"/>
    </location>
</feature>
<feature type="active site" description="Glycyl thioester intermediate" evidence="11">
    <location>
        <position position="1035"/>
    </location>
</feature>
<feature type="domain" description="C2" evidence="13">
    <location>
        <begin position="226"/>
        <end position="360"/>
    </location>
</feature>
<evidence type="ECO:0000256" key="4">
    <source>
        <dbReference type="ARBA" id="ARBA00012485"/>
    </source>
</evidence>
<feature type="region of interest" description="Disordered" evidence="12">
    <location>
        <begin position="1"/>
        <end position="55"/>
    </location>
</feature>
<dbReference type="InterPro" id="IPR050409">
    <property type="entry name" value="E3_ubiq-protein_ligase"/>
</dbReference>
<dbReference type="SMART" id="SM00119">
    <property type="entry name" value="HECTc"/>
    <property type="match status" value="1"/>
</dbReference>
<evidence type="ECO:0000313" key="17">
    <source>
        <dbReference type="Proteomes" id="UP001527925"/>
    </source>
</evidence>
<evidence type="ECO:0000256" key="9">
    <source>
        <dbReference type="ARBA" id="ARBA00022989"/>
    </source>
</evidence>
<feature type="compositionally biased region" description="Low complexity" evidence="12">
    <location>
        <begin position="1"/>
        <end position="18"/>
    </location>
</feature>
<dbReference type="EMBL" id="JADGIZ020000039">
    <property type="protein sequence ID" value="KAL2913931.1"/>
    <property type="molecule type" value="Genomic_DNA"/>
</dbReference>
<evidence type="ECO:0000259" key="14">
    <source>
        <dbReference type="PROSITE" id="PS50020"/>
    </source>
</evidence>
<dbReference type="EC" id="2.3.2.26" evidence="4"/>
<dbReference type="Gene3D" id="3.30.2410.10">
    <property type="entry name" value="Hect, E3 ligase catalytic domain"/>
    <property type="match status" value="1"/>
</dbReference>
<dbReference type="InterPro" id="IPR011009">
    <property type="entry name" value="Kinase-like_dom_sf"/>
</dbReference>
<keyword evidence="7" id="KW-0677">Repeat</keyword>
<dbReference type="PROSITE" id="PS50004">
    <property type="entry name" value="C2"/>
    <property type="match status" value="1"/>
</dbReference>
<dbReference type="Gene3D" id="3.90.1750.10">
    <property type="entry name" value="Hect, E3 ligase catalytic domains"/>
    <property type="match status" value="1"/>
</dbReference>
<evidence type="ECO:0000256" key="11">
    <source>
        <dbReference type="PROSITE-ProRule" id="PRU00104"/>
    </source>
</evidence>
<dbReference type="SMART" id="SM00456">
    <property type="entry name" value="WW"/>
    <property type="match status" value="3"/>
</dbReference>
<proteinExistence type="predicted"/>
<dbReference type="InterPro" id="IPR035983">
    <property type="entry name" value="Hect_E3_ubiquitin_ligase"/>
</dbReference>
<feature type="domain" description="WW" evidence="14">
    <location>
        <begin position="645"/>
        <end position="678"/>
    </location>
</feature>
<reference evidence="16 17" key="1">
    <citation type="submission" date="2023-09" db="EMBL/GenBank/DDBJ databases">
        <title>Pangenome analysis of Batrachochytrium dendrobatidis and related Chytrids.</title>
        <authorList>
            <person name="Yacoub M.N."/>
            <person name="Stajich J.E."/>
            <person name="James T.Y."/>
        </authorList>
    </citation>
    <scope>NUCLEOTIDE SEQUENCE [LARGE SCALE GENOMIC DNA]</scope>
    <source>
        <strain evidence="16 17">JEL0888</strain>
    </source>
</reference>
<feature type="region of interest" description="Disordered" evidence="12">
    <location>
        <begin position="451"/>
        <end position="471"/>
    </location>
</feature>
<evidence type="ECO:0000256" key="7">
    <source>
        <dbReference type="ARBA" id="ARBA00022737"/>
    </source>
</evidence>
<evidence type="ECO:0000256" key="12">
    <source>
        <dbReference type="SAM" id="MobiDB-lite"/>
    </source>
</evidence>
<dbReference type="PANTHER" id="PTHR11254:SF440">
    <property type="entry name" value="E3 UBIQUITIN-PROTEIN LIGASE NEDD-4"/>
    <property type="match status" value="1"/>
</dbReference>
<dbReference type="SUPFAM" id="SSF51045">
    <property type="entry name" value="WW domain"/>
    <property type="match status" value="3"/>
</dbReference>
<dbReference type="PROSITE" id="PS50237">
    <property type="entry name" value="HECT"/>
    <property type="match status" value="1"/>
</dbReference>
<organism evidence="16 17">
    <name type="scientific">Polyrhizophydium stewartii</name>
    <dbReference type="NCBI Taxonomy" id="2732419"/>
    <lineage>
        <taxon>Eukaryota</taxon>
        <taxon>Fungi</taxon>
        <taxon>Fungi incertae sedis</taxon>
        <taxon>Chytridiomycota</taxon>
        <taxon>Chytridiomycota incertae sedis</taxon>
        <taxon>Chytridiomycetes</taxon>
        <taxon>Rhizophydiales</taxon>
        <taxon>Rhizophydiales incertae sedis</taxon>
        <taxon>Polyrhizophydium</taxon>
    </lineage>
</organism>
<dbReference type="InterPro" id="IPR001202">
    <property type="entry name" value="WW_dom"/>
</dbReference>
<dbReference type="Pfam" id="PF00632">
    <property type="entry name" value="HECT"/>
    <property type="match status" value="1"/>
</dbReference>
<dbReference type="Gene3D" id="3.30.2160.10">
    <property type="entry name" value="Hect, E3 ligase catalytic domain"/>
    <property type="match status" value="1"/>
</dbReference>
<dbReference type="PROSITE" id="PS01159">
    <property type="entry name" value="WW_DOMAIN_1"/>
    <property type="match status" value="3"/>
</dbReference>
<dbReference type="InterPro" id="IPR035892">
    <property type="entry name" value="C2_domain_sf"/>
</dbReference>
<evidence type="ECO:0000256" key="10">
    <source>
        <dbReference type="ARBA" id="ARBA00023136"/>
    </source>
</evidence>
<comment type="subcellular location">
    <subcellularLocation>
        <location evidence="2">Membrane</location>
    </subcellularLocation>
</comment>
<dbReference type="Pfam" id="PF00397">
    <property type="entry name" value="WW"/>
    <property type="match status" value="3"/>
</dbReference>
<dbReference type="Pfam" id="PF00168">
    <property type="entry name" value="C2"/>
    <property type="match status" value="1"/>
</dbReference>
<dbReference type="SUPFAM" id="SSF49562">
    <property type="entry name" value="C2 domain (Calcium/lipid-binding domain, CaLB)"/>
    <property type="match status" value="1"/>
</dbReference>
<dbReference type="PROSITE" id="PS50020">
    <property type="entry name" value="WW_DOMAIN_2"/>
    <property type="match status" value="3"/>
</dbReference>
<dbReference type="InterPro" id="IPR023395">
    <property type="entry name" value="MCP_dom_sf"/>
</dbReference>
<dbReference type="Proteomes" id="UP001527925">
    <property type="component" value="Unassembled WGS sequence"/>
</dbReference>
<dbReference type="Gene3D" id="1.50.40.10">
    <property type="entry name" value="Mitochondrial carrier domain"/>
    <property type="match status" value="1"/>
</dbReference>
<dbReference type="SMART" id="SM00239">
    <property type="entry name" value="C2"/>
    <property type="match status" value="1"/>
</dbReference>
<dbReference type="InterPro" id="IPR036020">
    <property type="entry name" value="WW_dom_sf"/>
</dbReference>
<evidence type="ECO:0000259" key="13">
    <source>
        <dbReference type="PROSITE" id="PS50004"/>
    </source>
</evidence>
<evidence type="ECO:0000313" key="16">
    <source>
        <dbReference type="EMBL" id="KAL2913931.1"/>
    </source>
</evidence>
<evidence type="ECO:0000256" key="6">
    <source>
        <dbReference type="ARBA" id="ARBA00022692"/>
    </source>
</evidence>
<dbReference type="SUPFAM" id="SSF56112">
    <property type="entry name" value="Protein kinase-like (PK-like)"/>
    <property type="match status" value="1"/>
</dbReference>
<dbReference type="InterPro" id="IPR000569">
    <property type="entry name" value="HECT_dom"/>
</dbReference>
<evidence type="ECO:0000256" key="2">
    <source>
        <dbReference type="ARBA" id="ARBA00004370"/>
    </source>
</evidence>
<dbReference type="CDD" id="cd00078">
    <property type="entry name" value="HECTc"/>
    <property type="match status" value="1"/>
</dbReference>
<keyword evidence="6" id="KW-0812">Transmembrane</keyword>
<evidence type="ECO:0000256" key="5">
    <source>
        <dbReference type="ARBA" id="ARBA00022679"/>
    </source>
</evidence>
<feature type="domain" description="HECT" evidence="15">
    <location>
        <begin position="734"/>
        <end position="1067"/>
    </location>
</feature>
<evidence type="ECO:0000256" key="3">
    <source>
        <dbReference type="ARBA" id="ARBA00004906"/>
    </source>
</evidence>
<gene>
    <name evidence="16" type="ORF">HK105_206522</name>
</gene>
<comment type="catalytic activity">
    <reaction evidence="1">
        <text>S-ubiquitinyl-[E2 ubiquitin-conjugating enzyme]-L-cysteine + [acceptor protein]-L-lysine = [E2 ubiquitin-conjugating enzyme]-L-cysteine + N(6)-ubiquitinyl-[acceptor protein]-L-lysine.</text>
        <dbReference type="EC" id="2.3.2.26"/>
    </reaction>
</comment>
<keyword evidence="10" id="KW-0472">Membrane</keyword>
<sequence length="1067" mass="116336">MASDTGSAAAAAGAAGDSTTGGGRGAVRIAVPVDPVGGEPARRGEPEVPDEPLPPLPNASPALALPGLVAGFVRALAANAGAVMVGAGKGVLRWWFRVPVKLFRPYAVNPWLVFRSLAASQDKAFSIQFLRETIRAEGIGFFGRNAVPLFVANAVVGATLFNVYAVVFERLSAESAAAKHGGSGSGSGSGGSGSDKGIAGEAAAAFPNAFVAGGVAGAAQALLATPLDTIQRMLEPEGLVASRHVGVHHATRQALREALPAGFVGRARALYGNLAFNVARDGAGVDGEQTQSTTVIKRTLNPYWNEAFDLQVRNESVITVQIFDQRKWKKDRNQGFLGVINVQMGSVFNVQTGGDVAHATTFLDFLDRCLTWDTSQRMVPTEALRHPFVTGVRFIPPTPEIPAPGQLRRPAGSTSSGIPAASSSASLKPANGALGAPAAAAAGPARRAGADAGATMSSLEDQFGPLPPGWERRVDHLGRTYYVDHNTRTTTWHRPRFNATQEQRAITEIERERHSNRTLPGDALPAGASAAAAASRPITPETPHQQAAPASLPAGPATAAAAAAAAAATPQAAAAASLGPLPAGWEQRTTPEGRPYFVDHNTRTTTWLDPRRVQNPGRSFTQQLNAGQAATQLATAQQQSQQALGPLPSGWEMRMTNTGRIYFVDHNAKITTWDDPRLPSSVDANVPQYKRDFRRKLVYFRSQPALRPIPGQVHIVVRRTNIFEDSFAEIMRVPASELKKRLMIKFQGEDGLDYGGLSREFFFLLSHEMFNPFYGLFEYSAHDNYTLQINPHSEINPEHLNYFKFIGRVVGLAIFHQRFLDAFFISSFYKLILHKKITLKDMESVDADLYRSLNWTLENPIEGVLDLTFSAEDDHFGELVTVELKPGGKDVPVTDENKAEYVQLITEWRIARRVEEQLKAFAEGFHELIPRDLINVFDERELELLIGGIADIDVDDWKKHTDYRGYKEDDEVIQWFWKSVRSWESEKKARLLQFVTGTSRIPVNGFKDLQGSDGPRRFTIEKTGDIDSLPKSHTCFNRLDLPPYKSETVFNNKITLAIEETIGFLQE</sequence>
<name>A0ABR4N327_9FUNG</name>
<feature type="region of interest" description="Disordered" evidence="12">
    <location>
        <begin position="509"/>
        <end position="554"/>
    </location>
</feature>
<accession>A0ABR4N327</accession>
<dbReference type="SUPFAM" id="SSF103506">
    <property type="entry name" value="Mitochondrial carrier"/>
    <property type="match status" value="1"/>
</dbReference>
<feature type="domain" description="WW" evidence="14">
    <location>
        <begin position="579"/>
        <end position="612"/>
    </location>
</feature>
<feature type="compositionally biased region" description="Low complexity" evidence="12">
    <location>
        <begin position="545"/>
        <end position="554"/>
    </location>
</feature>
<feature type="compositionally biased region" description="Low complexity" evidence="12">
    <location>
        <begin position="410"/>
        <end position="425"/>
    </location>
</feature>
<feature type="compositionally biased region" description="Low complexity" evidence="12">
    <location>
        <begin position="519"/>
        <end position="535"/>
    </location>
</feature>
<keyword evidence="8 11" id="KW-0833">Ubl conjugation pathway</keyword>
<dbReference type="SUPFAM" id="SSF56204">
    <property type="entry name" value="Hect, E3 ligase catalytic domain"/>
    <property type="match status" value="1"/>
</dbReference>
<keyword evidence="17" id="KW-1185">Reference proteome</keyword>